<dbReference type="InterPro" id="IPR004682">
    <property type="entry name" value="TRAP_DctP"/>
</dbReference>
<dbReference type="PIRSF" id="PIRSF006470">
    <property type="entry name" value="DctB"/>
    <property type="match status" value="1"/>
</dbReference>
<accession>A0ABR6L2X5</accession>
<keyword evidence="3" id="KW-0813">Transport</keyword>
<evidence type="ECO:0000256" key="3">
    <source>
        <dbReference type="ARBA" id="ARBA00022448"/>
    </source>
</evidence>
<dbReference type="Pfam" id="PF03480">
    <property type="entry name" value="DctP"/>
    <property type="match status" value="1"/>
</dbReference>
<dbReference type="NCBIfam" id="TIGR00787">
    <property type="entry name" value="dctP"/>
    <property type="match status" value="1"/>
</dbReference>
<dbReference type="PANTHER" id="PTHR33376">
    <property type="match status" value="1"/>
</dbReference>
<dbReference type="Gene3D" id="3.40.190.170">
    <property type="entry name" value="Bacterial extracellular solute-binding protein, family 7"/>
    <property type="match status" value="1"/>
</dbReference>
<feature type="region of interest" description="Disordered" evidence="5">
    <location>
        <begin position="1"/>
        <end position="20"/>
    </location>
</feature>
<dbReference type="RefSeq" id="WP_245439559.1">
    <property type="nucleotide sequence ID" value="NZ_BAAAVZ010000013.1"/>
</dbReference>
<organism evidence="6 7">
    <name type="scientific">Aminobacter niigataensis</name>
    <dbReference type="NCBI Taxonomy" id="83265"/>
    <lineage>
        <taxon>Bacteria</taxon>
        <taxon>Pseudomonadati</taxon>
        <taxon>Pseudomonadota</taxon>
        <taxon>Alphaproteobacteria</taxon>
        <taxon>Hyphomicrobiales</taxon>
        <taxon>Phyllobacteriaceae</taxon>
        <taxon>Aminobacter</taxon>
    </lineage>
</organism>
<comment type="caution">
    <text evidence="6">The sequence shown here is derived from an EMBL/GenBank/DDBJ whole genome shotgun (WGS) entry which is preliminary data.</text>
</comment>
<dbReference type="NCBIfam" id="NF037995">
    <property type="entry name" value="TRAP_S1"/>
    <property type="match status" value="1"/>
</dbReference>
<comment type="subcellular location">
    <subcellularLocation>
        <location evidence="1">Cell envelope</location>
    </subcellularLocation>
</comment>
<dbReference type="InterPro" id="IPR018389">
    <property type="entry name" value="DctP_fam"/>
</dbReference>
<name>A0ABR6L2X5_9HYPH</name>
<evidence type="ECO:0000313" key="6">
    <source>
        <dbReference type="EMBL" id="MBB4650983.1"/>
    </source>
</evidence>
<evidence type="ECO:0000256" key="1">
    <source>
        <dbReference type="ARBA" id="ARBA00004196"/>
    </source>
</evidence>
<reference evidence="6 7" key="1">
    <citation type="submission" date="2020-08" db="EMBL/GenBank/DDBJ databases">
        <title>Genomic Encyclopedia of Type Strains, Phase IV (KMG-IV): sequencing the most valuable type-strain genomes for metagenomic binning, comparative biology and taxonomic classification.</title>
        <authorList>
            <person name="Goeker M."/>
        </authorList>
    </citation>
    <scope>NUCLEOTIDE SEQUENCE [LARGE SCALE GENOMIC DNA]</scope>
    <source>
        <strain evidence="6 7">DSM 7050</strain>
    </source>
</reference>
<keyword evidence="7" id="KW-1185">Reference proteome</keyword>
<comment type="similarity">
    <text evidence="2">Belongs to the bacterial solute-binding protein 7 family.</text>
</comment>
<dbReference type="Proteomes" id="UP000539538">
    <property type="component" value="Unassembled WGS sequence"/>
</dbReference>
<evidence type="ECO:0000256" key="5">
    <source>
        <dbReference type="SAM" id="MobiDB-lite"/>
    </source>
</evidence>
<gene>
    <name evidence="6" type="ORF">GGQ99_002746</name>
</gene>
<keyword evidence="4" id="KW-0732">Signal</keyword>
<dbReference type="CDD" id="cd13603">
    <property type="entry name" value="PBP2_TRAP_Siap_TeaA_like"/>
    <property type="match status" value="1"/>
</dbReference>
<evidence type="ECO:0000256" key="2">
    <source>
        <dbReference type="ARBA" id="ARBA00009023"/>
    </source>
</evidence>
<sequence>MRPALASHSTGNGSRRRSFRSTFRHFKKQKREGTKMLDTVKRIAGGGLLLLGAALLEAPASAETLTLKMSSPSPVTTMDTIMLQDMADKLKAKLGDDFKSDFHHSAALGDEDVHQQQIRTGQIDITTLTSDAVQLDPSWAVFDLPFLFGDRTDVARMVDGEIGEKLRQSMREKIGVEVLAFGEMGFRQITNNVRPITKPEDLQGIKLRVPGSPSRMLMFKTLGANPMTMNYGEIYLALQSGTIDGQENPLNNIVTSSMHEVQSYLSLSNHVYTPVTLVMNGARFDSLSDEQKAVVKEAALAAAVDSRKLGEQKDQELLDKLKAGGKISINEIDRSAFQAKSAAIYASVEGIAGAEFTKAVLEAAASK</sequence>
<keyword evidence="6" id="KW-0675">Receptor</keyword>
<dbReference type="InterPro" id="IPR038404">
    <property type="entry name" value="TRAP_DctP_sf"/>
</dbReference>
<evidence type="ECO:0000256" key="4">
    <source>
        <dbReference type="ARBA" id="ARBA00022729"/>
    </source>
</evidence>
<evidence type="ECO:0000313" key="7">
    <source>
        <dbReference type="Proteomes" id="UP000539538"/>
    </source>
</evidence>
<proteinExistence type="inferred from homology"/>
<dbReference type="PANTHER" id="PTHR33376:SF4">
    <property type="entry name" value="SIALIC ACID-BINDING PERIPLASMIC PROTEIN SIAP"/>
    <property type="match status" value="1"/>
</dbReference>
<dbReference type="EMBL" id="JACHOT010000003">
    <property type="protein sequence ID" value="MBB4650983.1"/>
    <property type="molecule type" value="Genomic_DNA"/>
</dbReference>
<protein>
    <submittedName>
        <fullName evidence="6">Tripartite ATP-independent transporter DctP family solute receptor</fullName>
    </submittedName>
</protein>